<proteinExistence type="inferred from homology"/>
<feature type="domain" description="ABC3 transporter permease C-terminal" evidence="8">
    <location>
        <begin position="230"/>
        <end position="352"/>
    </location>
</feature>
<evidence type="ECO:0000313" key="9">
    <source>
        <dbReference type="EMBL" id="BBE31644.1"/>
    </source>
</evidence>
<dbReference type="EMBL" id="AP018712">
    <property type="protein sequence ID" value="BBE31644.1"/>
    <property type="molecule type" value="Genomic_DNA"/>
</dbReference>
<organism evidence="9 10">
    <name type="scientific">Tepiditoga spiralis</name>
    <dbReference type="NCBI Taxonomy" id="2108365"/>
    <lineage>
        <taxon>Bacteria</taxon>
        <taxon>Thermotogati</taxon>
        <taxon>Thermotogota</taxon>
        <taxon>Thermotogae</taxon>
        <taxon>Petrotogales</taxon>
        <taxon>Petrotogaceae</taxon>
        <taxon>Tepiditoga</taxon>
    </lineage>
</organism>
<keyword evidence="3" id="KW-1003">Cell membrane</keyword>
<dbReference type="AlphaFoldDB" id="A0A7G1G8S4"/>
<keyword evidence="4 7" id="KW-0812">Transmembrane</keyword>
<feature type="transmembrane region" description="Helical" evidence="7">
    <location>
        <begin position="324"/>
        <end position="344"/>
    </location>
</feature>
<reference evidence="9 10" key="1">
    <citation type="submission" date="2018-06" db="EMBL/GenBank/DDBJ databases">
        <title>Genome sequencing of Oceanotoga sp. sy52.</title>
        <authorList>
            <person name="Mori K."/>
        </authorList>
    </citation>
    <scope>NUCLEOTIDE SEQUENCE [LARGE SCALE GENOMIC DNA]</scope>
    <source>
        <strain evidence="10">sy52</strain>
    </source>
</reference>
<evidence type="ECO:0000256" key="2">
    <source>
        <dbReference type="ARBA" id="ARBA00005236"/>
    </source>
</evidence>
<dbReference type="Pfam" id="PF02687">
    <property type="entry name" value="FtsX"/>
    <property type="match status" value="1"/>
</dbReference>
<dbReference type="PANTHER" id="PTHR30489">
    <property type="entry name" value="LIPOPROTEIN-RELEASING SYSTEM TRANSMEMBRANE PROTEIN LOLE"/>
    <property type="match status" value="1"/>
</dbReference>
<protein>
    <submittedName>
        <fullName evidence="9">Lipoprotein ABC transporter</fullName>
    </submittedName>
</protein>
<feature type="transmembrane region" description="Helical" evidence="7">
    <location>
        <begin position="226"/>
        <end position="252"/>
    </location>
</feature>
<dbReference type="Proteomes" id="UP000516361">
    <property type="component" value="Chromosome"/>
</dbReference>
<dbReference type="RefSeq" id="WP_190614315.1">
    <property type="nucleotide sequence ID" value="NZ_AP018712.1"/>
</dbReference>
<feature type="transmembrane region" description="Helical" evidence="7">
    <location>
        <begin position="24"/>
        <end position="45"/>
    </location>
</feature>
<dbReference type="KEGG" id="ocy:OSSY52_17850"/>
<dbReference type="PANTHER" id="PTHR30489:SF0">
    <property type="entry name" value="LIPOPROTEIN-RELEASING SYSTEM TRANSMEMBRANE PROTEIN LOLE"/>
    <property type="match status" value="1"/>
</dbReference>
<comment type="similarity">
    <text evidence="2">Belongs to the ABC-4 integral membrane protein family. LolC/E subfamily.</text>
</comment>
<evidence type="ECO:0000313" key="10">
    <source>
        <dbReference type="Proteomes" id="UP000516361"/>
    </source>
</evidence>
<evidence type="ECO:0000256" key="7">
    <source>
        <dbReference type="SAM" id="Phobius"/>
    </source>
</evidence>
<evidence type="ECO:0000256" key="5">
    <source>
        <dbReference type="ARBA" id="ARBA00022989"/>
    </source>
</evidence>
<keyword evidence="10" id="KW-1185">Reference proteome</keyword>
<accession>A0A7G1G8S4</accession>
<dbReference type="InterPro" id="IPR051447">
    <property type="entry name" value="Lipoprotein-release_system"/>
</dbReference>
<sequence>MNNYINKAINTVVKGFLKKAKKNFNFSFFSILIGVWGLIVITSVINGFDTVLIKSITNFYPHLTINGKYKEKLPNELYHFEFNLNNSMISKNGKYDFIQLLELDNTEFYDSLIISGNSKNGVVIGNELAKKLYLKVGNTLNLFELHGFLPISKNYTVSGIFKSGVYQFDSKIAFLKDTSKKKFTGIILKDPKKAFNLKEKYLKNYSSLTWKESNSSLTKTVEVDSLFAFLITLFVFLMSGFSISNSITFSIITRKREIGIFKSLGMTSNQISKIFIREGLIISTYGYLSGLFLGLITSLIISFLKIPLPKGIFYVDYLPISININIVFISLLVTFITVYIFSFFTTRKILKFDTLEALKNGE</sequence>
<dbReference type="GO" id="GO:0098797">
    <property type="term" value="C:plasma membrane protein complex"/>
    <property type="evidence" value="ECO:0007669"/>
    <property type="project" value="TreeGrafter"/>
</dbReference>
<evidence type="ECO:0000259" key="8">
    <source>
        <dbReference type="Pfam" id="PF02687"/>
    </source>
</evidence>
<keyword evidence="5 7" id="KW-1133">Transmembrane helix</keyword>
<keyword evidence="6 7" id="KW-0472">Membrane</keyword>
<gene>
    <name evidence="9" type="ORF">OSSY52_17850</name>
</gene>
<evidence type="ECO:0000256" key="4">
    <source>
        <dbReference type="ARBA" id="ARBA00022692"/>
    </source>
</evidence>
<dbReference type="InParanoid" id="A0A7G1G8S4"/>
<keyword evidence="9" id="KW-0449">Lipoprotein</keyword>
<dbReference type="InterPro" id="IPR003838">
    <property type="entry name" value="ABC3_permease_C"/>
</dbReference>
<comment type="subcellular location">
    <subcellularLocation>
        <location evidence="1">Cell membrane</location>
        <topology evidence="1">Multi-pass membrane protein</topology>
    </subcellularLocation>
</comment>
<dbReference type="GO" id="GO:0044874">
    <property type="term" value="P:lipoprotein localization to outer membrane"/>
    <property type="evidence" value="ECO:0007669"/>
    <property type="project" value="TreeGrafter"/>
</dbReference>
<feature type="transmembrane region" description="Helical" evidence="7">
    <location>
        <begin position="280"/>
        <end position="304"/>
    </location>
</feature>
<name>A0A7G1G8S4_9BACT</name>
<evidence type="ECO:0000256" key="1">
    <source>
        <dbReference type="ARBA" id="ARBA00004651"/>
    </source>
</evidence>
<evidence type="ECO:0000256" key="6">
    <source>
        <dbReference type="ARBA" id="ARBA00023136"/>
    </source>
</evidence>
<evidence type="ECO:0000256" key="3">
    <source>
        <dbReference type="ARBA" id="ARBA00022475"/>
    </source>
</evidence>